<evidence type="ECO:0000259" key="2">
    <source>
        <dbReference type="Pfam" id="PF13439"/>
    </source>
</evidence>
<evidence type="ECO:0000313" key="3">
    <source>
        <dbReference type="EMBL" id="CAA9243641.1"/>
    </source>
</evidence>
<dbReference type="Pfam" id="PF13439">
    <property type="entry name" value="Glyco_transf_4"/>
    <property type="match status" value="1"/>
</dbReference>
<dbReference type="GO" id="GO:0016757">
    <property type="term" value="F:glycosyltransferase activity"/>
    <property type="evidence" value="ECO:0007669"/>
    <property type="project" value="InterPro"/>
</dbReference>
<feature type="domain" description="Glycosyl transferase family 1" evidence="1">
    <location>
        <begin position="189"/>
        <end position="346"/>
    </location>
</feature>
<accession>A0A6J4I924</accession>
<dbReference type="InterPro" id="IPR028098">
    <property type="entry name" value="Glyco_trans_4-like_N"/>
</dbReference>
<keyword evidence="3" id="KW-0808">Transferase</keyword>
<sequence>MADRVVASYCTTFLKPEMLHIYRQVRSLQSYRTFVMTKWLQNEDRFPFDDIELIPKPHINPLRHGWLKFVKRKSPIEYRGEYQMLASLLERRGADLMHIYFGHTGVHLLPFIERWSRPCVVSFHGADVASKPEIRDYARKLKRLFKSVPLVLSRSHSLSQRLISLGCPPEKLRLCRTGVPLRQFEFVRREAPADGRWRLLQACRLIPKKGVATTLCAFAIFQKEFPKAELVIAGKGPLQGHLEELAEELGIASKVQFRGFLTQGELMELYASAHIFVHPSETPPDQNQEGIPNSVLEAMSTGLPVVATTHGGIPEAVEHGRGGLLVEERDFESLATALKEIARSKNAFREMGLLGSEYVAGNFEQSAQIRSLEAHYTEAVELAGERKPAAQAVSARVAQSYVEQVPAK</sequence>
<gene>
    <name evidence="3" type="ORF">AVDCRST_MAG42-2156</name>
</gene>
<dbReference type="PANTHER" id="PTHR45947:SF3">
    <property type="entry name" value="SULFOQUINOVOSYL TRANSFERASE SQD2"/>
    <property type="match status" value="1"/>
</dbReference>
<protein>
    <submittedName>
        <fullName evidence="3">Glycosyltransferase</fullName>
    </submittedName>
</protein>
<dbReference type="InterPro" id="IPR001296">
    <property type="entry name" value="Glyco_trans_1"/>
</dbReference>
<dbReference type="Gene3D" id="3.40.50.2000">
    <property type="entry name" value="Glycogen Phosphorylase B"/>
    <property type="match status" value="2"/>
</dbReference>
<dbReference type="InterPro" id="IPR050194">
    <property type="entry name" value="Glycosyltransferase_grp1"/>
</dbReference>
<dbReference type="EMBL" id="CADCTA010000068">
    <property type="protein sequence ID" value="CAA9243641.1"/>
    <property type="molecule type" value="Genomic_DNA"/>
</dbReference>
<feature type="domain" description="Glycosyltransferase subfamily 4-like N-terminal" evidence="2">
    <location>
        <begin position="63"/>
        <end position="181"/>
    </location>
</feature>
<dbReference type="AlphaFoldDB" id="A0A6J4I924"/>
<organism evidence="3">
    <name type="scientific">uncultured Chthoniobacterales bacterium</name>
    <dbReference type="NCBI Taxonomy" id="1836801"/>
    <lineage>
        <taxon>Bacteria</taxon>
        <taxon>Pseudomonadati</taxon>
        <taxon>Verrucomicrobiota</taxon>
        <taxon>Spartobacteria</taxon>
        <taxon>Chthoniobacterales</taxon>
        <taxon>environmental samples</taxon>
    </lineage>
</organism>
<reference evidence="3" key="1">
    <citation type="submission" date="2020-02" db="EMBL/GenBank/DDBJ databases">
        <authorList>
            <person name="Meier V. D."/>
        </authorList>
    </citation>
    <scope>NUCLEOTIDE SEQUENCE</scope>
    <source>
        <strain evidence="3">AVDCRST_MAG42</strain>
    </source>
</reference>
<dbReference type="Pfam" id="PF00534">
    <property type="entry name" value="Glycos_transf_1"/>
    <property type="match status" value="1"/>
</dbReference>
<evidence type="ECO:0000259" key="1">
    <source>
        <dbReference type="Pfam" id="PF00534"/>
    </source>
</evidence>
<dbReference type="PANTHER" id="PTHR45947">
    <property type="entry name" value="SULFOQUINOVOSYL TRANSFERASE SQD2"/>
    <property type="match status" value="1"/>
</dbReference>
<dbReference type="SUPFAM" id="SSF53756">
    <property type="entry name" value="UDP-Glycosyltransferase/glycogen phosphorylase"/>
    <property type="match status" value="1"/>
</dbReference>
<proteinExistence type="predicted"/>
<name>A0A6J4I924_9BACT</name>